<comment type="caution">
    <text evidence="4">The sequence shown here is derived from an EMBL/GenBank/DDBJ whole genome shotgun (WGS) entry which is preliminary data.</text>
</comment>
<reference evidence="4 5" key="1">
    <citation type="submission" date="2024-02" db="EMBL/GenBank/DDBJ databases">
        <title>First draft genome assembly of two strains of Seiridium cardinale.</title>
        <authorList>
            <person name="Emiliani G."/>
            <person name="Scali E."/>
        </authorList>
    </citation>
    <scope>NUCLEOTIDE SEQUENCE [LARGE SCALE GENOMIC DNA]</scope>
    <source>
        <strain evidence="4 5">BM-138-000479</strain>
    </source>
</reference>
<dbReference type="InterPro" id="IPR007219">
    <property type="entry name" value="XnlR_reg_dom"/>
</dbReference>
<evidence type="ECO:0000259" key="3">
    <source>
        <dbReference type="SMART" id="SM00906"/>
    </source>
</evidence>
<gene>
    <name evidence="4" type="ORF">SCAR479_09274</name>
</gene>
<dbReference type="Pfam" id="PF04082">
    <property type="entry name" value="Fungal_trans"/>
    <property type="match status" value="1"/>
</dbReference>
<dbReference type="PANTHER" id="PTHR46910:SF13">
    <property type="entry name" value="SPECIFIC TRANSCRIPTION FACTOR, PUTATIVE (AFU_ORTHOLOGUE AFUA_4G06190)-RELATED"/>
    <property type="match status" value="1"/>
</dbReference>
<feature type="region of interest" description="Disordered" evidence="2">
    <location>
        <begin position="541"/>
        <end position="571"/>
    </location>
</feature>
<dbReference type="PANTHER" id="PTHR46910">
    <property type="entry name" value="TRANSCRIPTION FACTOR PDR1"/>
    <property type="match status" value="1"/>
</dbReference>
<dbReference type="SMART" id="SM00906">
    <property type="entry name" value="Fungal_trans"/>
    <property type="match status" value="1"/>
</dbReference>
<evidence type="ECO:0000256" key="1">
    <source>
        <dbReference type="ARBA" id="ARBA00023242"/>
    </source>
</evidence>
<accession>A0ABR2XKJ9</accession>
<sequence>MVSSQSRDDSVGAPLSGSRAKRLGGNAPSGIPEDAPIGLDVNYSPQPIRPGSSDYYLNLAQQLLVTASPTDGHGGAQSQPAPRMAEDMRKLIQERPGRASQSLLSIIPLSRWLEVLDTYEEEIGLLYPFLDVTDLRNQLRDVPSHSAGHETGEEVRLSHKLEDVLILVLSVMAVLEEPDICSLTDAYAEQVMANTWRRLHTGNVTDHDVSLSILMSIYYFMTDRESLAWRNIGSVIRMLQELGYHNSANLQHRFKSRVARDKAKKALWSAYTLDRRWSFGTGLPFAIHDSDIDYDMDFMHESLSSAYLKAMVSYCRIAAEVRDSALGMPSPNHTKDSARDLLDFKVGEWRRNLPSCLQFHADMDFDPLKGTRGQYRLRLLLYLRANQMRIIIHRKSALRSGNDAIDTSSVNAMVEVAQDTIRVLVKLTQASNIYHAQQKTFNHFLESALSALLLVTCRSQAMAGRSCTAEVQLALDVIERLSTSSSITRRLANKLKCFTSNNKAVGHQGNKTSPELWPQQPVRDASGSFCQVSHVHNNLTTFRRPSEASAGRGDSMFEGPQSSNSSRPVLHPRHDQLSQATMIQPINDFPRDLPSTNEHVVTDSMQLGHPDIDYNERLSSLLDSVGYGTSGISPSSLSADLTSEMAGGLGLPMTERWDGLMSELGDFWVDYDRMITF</sequence>
<dbReference type="InterPro" id="IPR050987">
    <property type="entry name" value="AtrR-like"/>
</dbReference>
<dbReference type="CDD" id="cd12148">
    <property type="entry name" value="fungal_TF_MHR"/>
    <property type="match status" value="1"/>
</dbReference>
<keyword evidence="5" id="KW-1185">Reference proteome</keyword>
<keyword evidence="1" id="KW-0539">Nucleus</keyword>
<dbReference type="Proteomes" id="UP001465668">
    <property type="component" value="Unassembled WGS sequence"/>
</dbReference>
<feature type="compositionally biased region" description="Basic and acidic residues" evidence="2">
    <location>
        <begin position="1"/>
        <end position="10"/>
    </location>
</feature>
<feature type="domain" description="Xylanolytic transcriptional activator regulatory" evidence="3">
    <location>
        <begin position="228"/>
        <end position="305"/>
    </location>
</feature>
<proteinExistence type="predicted"/>
<name>A0ABR2XKJ9_9PEZI</name>
<evidence type="ECO:0000313" key="5">
    <source>
        <dbReference type="Proteomes" id="UP001465668"/>
    </source>
</evidence>
<evidence type="ECO:0000256" key="2">
    <source>
        <dbReference type="SAM" id="MobiDB-lite"/>
    </source>
</evidence>
<dbReference type="EMBL" id="JARVKM010000044">
    <property type="protein sequence ID" value="KAK9774160.1"/>
    <property type="molecule type" value="Genomic_DNA"/>
</dbReference>
<evidence type="ECO:0000313" key="4">
    <source>
        <dbReference type="EMBL" id="KAK9774160.1"/>
    </source>
</evidence>
<protein>
    <recommendedName>
        <fullName evidence="3">Xylanolytic transcriptional activator regulatory domain-containing protein</fullName>
    </recommendedName>
</protein>
<organism evidence="4 5">
    <name type="scientific">Seiridium cardinale</name>
    <dbReference type="NCBI Taxonomy" id="138064"/>
    <lineage>
        <taxon>Eukaryota</taxon>
        <taxon>Fungi</taxon>
        <taxon>Dikarya</taxon>
        <taxon>Ascomycota</taxon>
        <taxon>Pezizomycotina</taxon>
        <taxon>Sordariomycetes</taxon>
        <taxon>Xylariomycetidae</taxon>
        <taxon>Amphisphaeriales</taxon>
        <taxon>Sporocadaceae</taxon>
        <taxon>Seiridium</taxon>
    </lineage>
</organism>
<feature type="region of interest" description="Disordered" evidence="2">
    <location>
        <begin position="1"/>
        <end position="38"/>
    </location>
</feature>